<evidence type="ECO:0000256" key="11">
    <source>
        <dbReference type="PROSITE-ProRule" id="PRU00042"/>
    </source>
</evidence>
<dbReference type="Gene3D" id="3.30.160.60">
    <property type="entry name" value="Classic Zinc Finger"/>
    <property type="match status" value="3"/>
</dbReference>
<evidence type="ECO:0000256" key="1">
    <source>
        <dbReference type="ARBA" id="ARBA00004123"/>
    </source>
</evidence>
<keyword evidence="8" id="KW-0238">DNA-binding</keyword>
<evidence type="ECO:0000256" key="3">
    <source>
        <dbReference type="ARBA" id="ARBA00022723"/>
    </source>
</evidence>
<dbReference type="GO" id="GO:0008270">
    <property type="term" value="F:zinc ion binding"/>
    <property type="evidence" value="ECO:0007669"/>
    <property type="project" value="UniProtKB-KW"/>
</dbReference>
<dbReference type="InterPro" id="IPR013087">
    <property type="entry name" value="Znf_C2H2_type"/>
</dbReference>
<keyword evidence="7" id="KW-0805">Transcription regulation</keyword>
<dbReference type="Pfam" id="PF00096">
    <property type="entry name" value="zf-C2H2"/>
    <property type="match status" value="1"/>
</dbReference>
<dbReference type="GO" id="GO:0005634">
    <property type="term" value="C:nucleus"/>
    <property type="evidence" value="ECO:0007669"/>
    <property type="project" value="UniProtKB-SubCell"/>
</dbReference>
<keyword evidence="6" id="KW-0862">Zinc</keyword>
<protein>
    <submittedName>
        <fullName evidence="13">ZKSC3 protein</fullName>
    </submittedName>
</protein>
<evidence type="ECO:0000256" key="9">
    <source>
        <dbReference type="ARBA" id="ARBA00023163"/>
    </source>
</evidence>
<dbReference type="PROSITE" id="PS50157">
    <property type="entry name" value="ZINC_FINGER_C2H2_2"/>
    <property type="match status" value="2"/>
</dbReference>
<evidence type="ECO:0000256" key="4">
    <source>
        <dbReference type="ARBA" id="ARBA00022737"/>
    </source>
</evidence>
<keyword evidence="3" id="KW-0479">Metal-binding</keyword>
<keyword evidence="4" id="KW-0677">Repeat</keyword>
<dbReference type="OrthoDB" id="9090934at2759"/>
<dbReference type="FunFam" id="3.30.160.60:FF:003000">
    <property type="entry name" value="Zinc finger and SCAN domain-containing 20"/>
    <property type="match status" value="1"/>
</dbReference>
<reference evidence="13 14" key="1">
    <citation type="submission" date="2019-09" db="EMBL/GenBank/DDBJ databases">
        <title>Bird 10,000 Genomes (B10K) Project - Family phase.</title>
        <authorList>
            <person name="Zhang G."/>
        </authorList>
    </citation>
    <scope>NUCLEOTIDE SEQUENCE [LARGE SCALE GENOMIC DNA]</scope>
    <source>
        <strain evidence="13">B10K-DU-001-57</strain>
        <tissue evidence="13">Muscle</tissue>
    </source>
</reference>
<keyword evidence="9" id="KW-0804">Transcription</keyword>
<dbReference type="EMBL" id="VXAA01007308">
    <property type="protein sequence ID" value="NXI74627.1"/>
    <property type="molecule type" value="Genomic_DNA"/>
</dbReference>
<dbReference type="GO" id="GO:0000978">
    <property type="term" value="F:RNA polymerase II cis-regulatory region sequence-specific DNA binding"/>
    <property type="evidence" value="ECO:0007669"/>
    <property type="project" value="TreeGrafter"/>
</dbReference>
<dbReference type="Proteomes" id="UP000567872">
    <property type="component" value="Unassembled WGS sequence"/>
</dbReference>
<dbReference type="SUPFAM" id="SSF57667">
    <property type="entry name" value="beta-beta-alpha zinc fingers"/>
    <property type="match status" value="1"/>
</dbReference>
<dbReference type="PROSITE" id="PS00028">
    <property type="entry name" value="ZINC_FINGER_C2H2_1"/>
    <property type="match status" value="1"/>
</dbReference>
<dbReference type="PANTHER" id="PTHR23226">
    <property type="entry name" value="ZINC FINGER AND SCAN DOMAIN-CONTAINING"/>
    <property type="match status" value="1"/>
</dbReference>
<dbReference type="GO" id="GO:0000981">
    <property type="term" value="F:DNA-binding transcription factor activity, RNA polymerase II-specific"/>
    <property type="evidence" value="ECO:0007669"/>
    <property type="project" value="TreeGrafter"/>
</dbReference>
<feature type="domain" description="C2H2-type" evidence="12">
    <location>
        <begin position="1"/>
        <end position="20"/>
    </location>
</feature>
<dbReference type="AlphaFoldDB" id="A0A7K9VPI1"/>
<organism evidence="13 14">
    <name type="scientific">Anseranas semipalmata</name>
    <name type="common">Magpie goose</name>
    <name type="synonym">Anas semipalmata</name>
    <dbReference type="NCBI Taxonomy" id="8851"/>
    <lineage>
        <taxon>Eukaryota</taxon>
        <taxon>Metazoa</taxon>
        <taxon>Chordata</taxon>
        <taxon>Craniata</taxon>
        <taxon>Vertebrata</taxon>
        <taxon>Euteleostomi</taxon>
        <taxon>Archelosauria</taxon>
        <taxon>Archosauria</taxon>
        <taxon>Dinosauria</taxon>
        <taxon>Saurischia</taxon>
        <taxon>Theropoda</taxon>
        <taxon>Coelurosauria</taxon>
        <taxon>Aves</taxon>
        <taxon>Neognathae</taxon>
        <taxon>Galloanserae</taxon>
        <taxon>Anseriformes</taxon>
        <taxon>Anseranatidae</taxon>
        <taxon>Anseranas</taxon>
    </lineage>
</organism>
<feature type="domain" description="C2H2-type" evidence="12">
    <location>
        <begin position="21"/>
        <end position="48"/>
    </location>
</feature>
<evidence type="ECO:0000313" key="13">
    <source>
        <dbReference type="EMBL" id="NXI74627.1"/>
    </source>
</evidence>
<proteinExistence type="inferred from homology"/>
<keyword evidence="14" id="KW-1185">Reference proteome</keyword>
<evidence type="ECO:0000313" key="14">
    <source>
        <dbReference type="Proteomes" id="UP000567872"/>
    </source>
</evidence>
<name>A0A7K9VPI1_ANSSE</name>
<feature type="non-terminal residue" evidence="13">
    <location>
        <position position="56"/>
    </location>
</feature>
<comment type="similarity">
    <text evidence="2">Belongs to the krueppel C2H2-type zinc-finger protein family.</text>
</comment>
<sequence>SFSDHSNLISHQKLHRGEKPYECLDCGKRFSQSTSLLAHHRIHTGEKPYVCFSCGK</sequence>
<evidence type="ECO:0000256" key="7">
    <source>
        <dbReference type="ARBA" id="ARBA00023015"/>
    </source>
</evidence>
<keyword evidence="5 11" id="KW-0863">Zinc-finger</keyword>
<comment type="subcellular location">
    <subcellularLocation>
        <location evidence="1">Nucleus</location>
    </subcellularLocation>
</comment>
<gene>
    <name evidence="13" type="primary">Zkscan3</name>
    <name evidence="13" type="ORF">ANSSEM_R00004</name>
</gene>
<accession>A0A7K9VPI1</accession>
<evidence type="ECO:0000256" key="2">
    <source>
        <dbReference type="ARBA" id="ARBA00006991"/>
    </source>
</evidence>
<evidence type="ECO:0000256" key="10">
    <source>
        <dbReference type="ARBA" id="ARBA00023242"/>
    </source>
</evidence>
<comment type="caution">
    <text evidence="13">The sequence shown here is derived from an EMBL/GenBank/DDBJ whole genome shotgun (WGS) entry which is preliminary data.</text>
</comment>
<dbReference type="InterPro" id="IPR036236">
    <property type="entry name" value="Znf_C2H2_sf"/>
</dbReference>
<evidence type="ECO:0000256" key="8">
    <source>
        <dbReference type="ARBA" id="ARBA00023125"/>
    </source>
</evidence>
<evidence type="ECO:0000256" key="5">
    <source>
        <dbReference type="ARBA" id="ARBA00022771"/>
    </source>
</evidence>
<keyword evidence="10" id="KW-0539">Nucleus</keyword>
<dbReference type="PANTHER" id="PTHR23226:SF416">
    <property type="entry name" value="FI01424P"/>
    <property type="match status" value="1"/>
</dbReference>
<evidence type="ECO:0000256" key="6">
    <source>
        <dbReference type="ARBA" id="ARBA00022833"/>
    </source>
</evidence>
<feature type="non-terminal residue" evidence="13">
    <location>
        <position position="1"/>
    </location>
</feature>
<dbReference type="SMART" id="SM00355">
    <property type="entry name" value="ZnF_C2H2"/>
    <property type="match status" value="1"/>
</dbReference>
<evidence type="ECO:0000259" key="12">
    <source>
        <dbReference type="PROSITE" id="PS50157"/>
    </source>
</evidence>